<dbReference type="InterPro" id="IPR025714">
    <property type="entry name" value="Methyltranfer_dom"/>
</dbReference>
<evidence type="ECO:0000313" key="2">
    <source>
        <dbReference type="EMBL" id="TKH14418.1"/>
    </source>
</evidence>
<dbReference type="Proteomes" id="UP000309170">
    <property type="component" value="Unassembled WGS sequence"/>
</dbReference>
<evidence type="ECO:0000259" key="1">
    <source>
        <dbReference type="Pfam" id="PF13847"/>
    </source>
</evidence>
<name>A0A9X8ZK99_9BACI</name>
<dbReference type="Gene3D" id="3.40.50.150">
    <property type="entry name" value="Vaccinia Virus protein VP39"/>
    <property type="match status" value="1"/>
</dbReference>
<dbReference type="EMBL" id="SZNT01000052">
    <property type="protein sequence ID" value="TKH14418.1"/>
    <property type="molecule type" value="Genomic_DNA"/>
</dbReference>
<dbReference type="RefSeq" id="WP_137023267.1">
    <property type="nucleotide sequence ID" value="NZ_SZNT01000052.1"/>
</dbReference>
<gene>
    <name evidence="2" type="ORF">FC678_04845</name>
</gene>
<dbReference type="CDD" id="cd02440">
    <property type="entry name" value="AdoMet_MTases"/>
    <property type="match status" value="1"/>
</dbReference>
<dbReference type="SUPFAM" id="SSF53335">
    <property type="entry name" value="S-adenosyl-L-methionine-dependent methyltransferases"/>
    <property type="match status" value="1"/>
</dbReference>
<reference evidence="2 3" key="1">
    <citation type="journal article" date="2019" name="Environ. Microbiol.">
        <title>An active ?-lactamase is a part of an orchestrated cell wall stress resistance network of Bacillus subtilis and related rhizosphere species.</title>
        <authorList>
            <person name="Bucher T."/>
            <person name="Keren-Paz A."/>
            <person name="Hausser J."/>
            <person name="Olender T."/>
            <person name="Cytryn E."/>
            <person name="Kolodkin-Gal I."/>
        </authorList>
    </citation>
    <scope>NUCLEOTIDE SEQUENCE [LARGE SCALE GENOMIC DNA]</scope>
    <source>
        <strain evidence="2 3">I4</strain>
    </source>
</reference>
<proteinExistence type="predicted"/>
<evidence type="ECO:0000313" key="3">
    <source>
        <dbReference type="Proteomes" id="UP000309170"/>
    </source>
</evidence>
<sequence length="272" mass="31800">MTDYIELWKQAMADHTGNIPNRLKDDAAEEAFWASKVAAKKQHKADPYAKIVQQELLALLKQDDHVLEIGPGWGNYTFDIAKEVRKLTCIDSSKSIINFLESQANEKGFKNMELIHDKWESETKKVKYDVVFGFNCYYRMSEIGQTLLKMNDSATRLVIVGMTTGPEKPHYMELKQRGYTINLRKRDYIHILNVLYQLGILADCKIVKLKSKKIYSTYEEVIRDNTTKILDDHFSYDEVKTILNKYVVEKEGVFEYEYPFHAALMYWNPRLN</sequence>
<dbReference type="GO" id="GO:0008168">
    <property type="term" value="F:methyltransferase activity"/>
    <property type="evidence" value="ECO:0007669"/>
    <property type="project" value="UniProtKB-KW"/>
</dbReference>
<comment type="caution">
    <text evidence="2">The sequence shown here is derived from an EMBL/GenBank/DDBJ whole genome shotgun (WGS) entry which is preliminary data.</text>
</comment>
<keyword evidence="2" id="KW-0808">Transferase</keyword>
<feature type="domain" description="Methyltransferase" evidence="1">
    <location>
        <begin position="61"/>
        <end position="169"/>
    </location>
</feature>
<dbReference type="GO" id="GO:0032259">
    <property type="term" value="P:methylation"/>
    <property type="evidence" value="ECO:0007669"/>
    <property type="project" value="UniProtKB-KW"/>
</dbReference>
<organism evidence="2 3">
    <name type="scientific">Peribacillus simplex</name>
    <dbReference type="NCBI Taxonomy" id="1478"/>
    <lineage>
        <taxon>Bacteria</taxon>
        <taxon>Bacillati</taxon>
        <taxon>Bacillota</taxon>
        <taxon>Bacilli</taxon>
        <taxon>Bacillales</taxon>
        <taxon>Bacillaceae</taxon>
        <taxon>Peribacillus</taxon>
    </lineage>
</organism>
<keyword evidence="2" id="KW-0489">Methyltransferase</keyword>
<dbReference type="AlphaFoldDB" id="A0A9X8ZK99"/>
<dbReference type="InterPro" id="IPR029063">
    <property type="entry name" value="SAM-dependent_MTases_sf"/>
</dbReference>
<protein>
    <submittedName>
        <fullName evidence="2">Methyltransferase domain-containing protein</fullName>
    </submittedName>
</protein>
<dbReference type="Pfam" id="PF13847">
    <property type="entry name" value="Methyltransf_31"/>
    <property type="match status" value="1"/>
</dbReference>
<accession>A0A9X8ZK99</accession>